<name>A0A756I5J0_SALER</name>
<gene>
    <name evidence="1" type="ORF">G8O67_004889</name>
</gene>
<dbReference type="EMBL" id="DAAWYJ010000032">
    <property type="protein sequence ID" value="HAG0017503.1"/>
    <property type="molecule type" value="Genomic_DNA"/>
</dbReference>
<accession>A0A756I5J0</accession>
<dbReference type="AlphaFoldDB" id="A0A756I5J0"/>
<organism evidence="1">
    <name type="scientific">Salmonella enterica</name>
    <name type="common">Salmonella choleraesuis</name>
    <dbReference type="NCBI Taxonomy" id="28901"/>
    <lineage>
        <taxon>Bacteria</taxon>
        <taxon>Pseudomonadati</taxon>
        <taxon>Pseudomonadota</taxon>
        <taxon>Gammaproteobacteria</taxon>
        <taxon>Enterobacterales</taxon>
        <taxon>Enterobacteriaceae</taxon>
        <taxon>Salmonella</taxon>
    </lineage>
</organism>
<reference evidence="1" key="2">
    <citation type="submission" date="2020-02" db="EMBL/GenBank/DDBJ databases">
        <authorList>
            <consortium name="NCBI Pathogen Detection Project"/>
        </authorList>
    </citation>
    <scope>NUCLEOTIDE SEQUENCE</scope>
    <source>
        <strain evidence="1">MA.CK_00/00002125</strain>
    </source>
</reference>
<evidence type="ECO:0000313" key="1">
    <source>
        <dbReference type="EMBL" id="HAG0017503.1"/>
    </source>
</evidence>
<reference evidence="1" key="1">
    <citation type="journal article" date="2018" name="Genome Biol.">
        <title>SKESA: strategic k-mer extension for scrupulous assemblies.</title>
        <authorList>
            <person name="Souvorov A."/>
            <person name="Agarwala R."/>
            <person name="Lipman D.J."/>
        </authorList>
    </citation>
    <scope>NUCLEOTIDE SEQUENCE</scope>
    <source>
        <strain evidence="1">MA.CK_00/00002125</strain>
    </source>
</reference>
<comment type="caution">
    <text evidence="1">The sequence shown here is derived from an EMBL/GenBank/DDBJ whole genome shotgun (WGS) entry which is preliminary data.</text>
</comment>
<protein>
    <submittedName>
        <fullName evidence="1">Uncharacterized protein</fullName>
    </submittedName>
</protein>
<proteinExistence type="predicted"/>
<sequence>MSGSLLLTRMKGLYPGVLSLHRMFSGIKNSDLKGNEDNDFSIDKDGNITVNIKNEKVKKALEDIIKDLQDKDIK</sequence>